<feature type="transmembrane region" description="Helical" evidence="6">
    <location>
        <begin position="332"/>
        <end position="357"/>
    </location>
</feature>
<keyword evidence="8" id="KW-1185">Reference proteome</keyword>
<feature type="region of interest" description="Disordered" evidence="5">
    <location>
        <begin position="178"/>
        <end position="234"/>
    </location>
</feature>
<feature type="transmembrane region" description="Helical" evidence="6">
    <location>
        <begin position="6"/>
        <end position="27"/>
    </location>
</feature>
<dbReference type="AlphaFoldDB" id="A0A1E3HXW9"/>
<comment type="caution">
    <text evidence="7">The sequence shown here is derived from an EMBL/GenBank/DDBJ whole genome shotgun (WGS) entry which is preliminary data.</text>
</comment>
<organism evidence="7 8">
    <name type="scientific">Cryptococcus amylolentus CBS 6039</name>
    <dbReference type="NCBI Taxonomy" id="1295533"/>
    <lineage>
        <taxon>Eukaryota</taxon>
        <taxon>Fungi</taxon>
        <taxon>Dikarya</taxon>
        <taxon>Basidiomycota</taxon>
        <taxon>Agaricomycotina</taxon>
        <taxon>Tremellomycetes</taxon>
        <taxon>Tremellales</taxon>
        <taxon>Cryptococcaceae</taxon>
        <taxon>Cryptococcus</taxon>
    </lineage>
</organism>
<feature type="compositionally biased region" description="Low complexity" evidence="5">
    <location>
        <begin position="479"/>
        <end position="488"/>
    </location>
</feature>
<evidence type="ECO:0000256" key="3">
    <source>
        <dbReference type="ARBA" id="ARBA00022989"/>
    </source>
</evidence>
<keyword evidence="4 6" id="KW-0472">Membrane</keyword>
<evidence type="ECO:0000313" key="7">
    <source>
        <dbReference type="EMBL" id="ODN80616.1"/>
    </source>
</evidence>
<evidence type="ECO:0000256" key="5">
    <source>
        <dbReference type="SAM" id="MobiDB-lite"/>
    </source>
</evidence>
<evidence type="ECO:0000256" key="4">
    <source>
        <dbReference type="ARBA" id="ARBA00023136"/>
    </source>
</evidence>
<dbReference type="EMBL" id="AWGJ01000004">
    <property type="protein sequence ID" value="ODN80616.1"/>
    <property type="molecule type" value="Genomic_DNA"/>
</dbReference>
<feature type="region of interest" description="Disordered" evidence="5">
    <location>
        <begin position="422"/>
        <end position="502"/>
    </location>
</feature>
<evidence type="ECO:0000256" key="1">
    <source>
        <dbReference type="ARBA" id="ARBA00004141"/>
    </source>
</evidence>
<keyword evidence="2 6" id="KW-0812">Transmembrane</keyword>
<accession>A0A1E3HXW9</accession>
<dbReference type="Pfam" id="PF05653">
    <property type="entry name" value="Mg_trans_NIPA"/>
    <property type="match status" value="2"/>
</dbReference>
<evidence type="ECO:0000256" key="6">
    <source>
        <dbReference type="SAM" id="Phobius"/>
    </source>
</evidence>
<feature type="transmembrane region" description="Helical" evidence="6">
    <location>
        <begin position="102"/>
        <end position="123"/>
    </location>
</feature>
<feature type="compositionally biased region" description="Basic and acidic residues" evidence="5">
    <location>
        <begin position="586"/>
        <end position="600"/>
    </location>
</feature>
<gene>
    <name evidence="7" type="ORF">L202_02806</name>
</gene>
<name>A0A1E3HXW9_9TREE</name>
<protein>
    <submittedName>
        <fullName evidence="7">Uncharacterized protein</fullName>
    </submittedName>
</protein>
<keyword evidence="3 6" id="KW-1133">Transmembrane helix</keyword>
<dbReference type="InterPro" id="IPR008521">
    <property type="entry name" value="Mg_trans_NIPA"/>
</dbReference>
<dbReference type="RefSeq" id="XP_018995182.1">
    <property type="nucleotide sequence ID" value="XM_019136513.1"/>
</dbReference>
<dbReference type="GO" id="GO:0015095">
    <property type="term" value="F:magnesium ion transmembrane transporter activity"/>
    <property type="evidence" value="ECO:0007669"/>
    <property type="project" value="InterPro"/>
</dbReference>
<feature type="transmembrane region" description="Helical" evidence="6">
    <location>
        <begin position="48"/>
        <end position="68"/>
    </location>
</feature>
<dbReference type="OrthoDB" id="2504919at2759"/>
<dbReference type="GO" id="GO:0016020">
    <property type="term" value="C:membrane"/>
    <property type="evidence" value="ECO:0007669"/>
    <property type="project" value="UniProtKB-SubCell"/>
</dbReference>
<dbReference type="InterPro" id="IPR037185">
    <property type="entry name" value="EmrE-like"/>
</dbReference>
<proteinExistence type="predicted"/>
<evidence type="ECO:0000313" key="8">
    <source>
        <dbReference type="Proteomes" id="UP000094065"/>
    </source>
</evidence>
<dbReference type="PANTHER" id="PTHR12570:SF86">
    <property type="entry name" value="ADR321CP"/>
    <property type="match status" value="1"/>
</dbReference>
<sequence length="629" mass="67805">MGIPVFGAIIIGLACSFIQSLGLTIQRKSHVLEDDKPLLARRPAIRRPLWLIGFTVYITSNVFGSVFQLDALPIVILAPLGAVSLVFNALLARLLLGDKFGVSWVTGTGLVAGGAVTIAIFGVVPDEEHGLDELLALLARGSFVAFFTIVLFMTGAVLALAHFTSWHIYRNLQRNVEEETSPISMPPSNYASPRSPAAIPFRATRPRSVSPPSKATSEERDSPLGHKTPTRRLPALSIPSNHRAENHEQPTPSQARTLTLCGLGFAAASGTLSGLCLVLAKAVVELVMKTVDHWRTGTGRNEFARAETWVLLLGMNIIAVAQIWYLHVSLRYAGPALVCPLAFCFFNLSSIFAGLVFYDQFGQLATYQILLVSLGTALLLLGVWIVSAIQPEGAAVEVGTWVEDNCDSDSDSDVDEELEAGEGATFLGGDTSNEPESSEPARHPRPSDLSIPPTPPGRYHPVFAPSPGTPASPLSPRIRQQSHSQSHGPHGHRHRGPRYGTLIPDIAPHGAPAGFSIGLGAASPGFALRSGSMSEYSHHPHGHGTAHHGSGSLLGPEGRNRRSRSDGPLGLGAIMRGENPDVENQIDARDQEGDVEEALRGWDTQRTTRRWWDVRRLWKGEGKIRLAED</sequence>
<dbReference type="SUPFAM" id="SSF103481">
    <property type="entry name" value="Multidrug resistance efflux transporter EmrE"/>
    <property type="match status" value="1"/>
</dbReference>
<dbReference type="GeneID" id="30154115"/>
<feature type="compositionally biased region" description="Polar residues" evidence="5">
    <location>
        <begin position="181"/>
        <end position="192"/>
    </location>
</feature>
<feature type="transmembrane region" description="Helical" evidence="6">
    <location>
        <begin position="74"/>
        <end position="95"/>
    </location>
</feature>
<evidence type="ECO:0000256" key="2">
    <source>
        <dbReference type="ARBA" id="ARBA00022692"/>
    </source>
</evidence>
<dbReference type="Proteomes" id="UP000094065">
    <property type="component" value="Unassembled WGS sequence"/>
</dbReference>
<feature type="transmembrane region" description="Helical" evidence="6">
    <location>
        <begin position="369"/>
        <end position="389"/>
    </location>
</feature>
<feature type="transmembrane region" description="Helical" evidence="6">
    <location>
        <begin position="309"/>
        <end position="326"/>
    </location>
</feature>
<feature type="transmembrane region" description="Helical" evidence="6">
    <location>
        <begin position="143"/>
        <end position="164"/>
    </location>
</feature>
<dbReference type="PANTHER" id="PTHR12570">
    <property type="match status" value="1"/>
</dbReference>
<comment type="subcellular location">
    <subcellularLocation>
        <location evidence="1">Membrane</location>
        <topology evidence="1">Multi-pass membrane protein</topology>
    </subcellularLocation>
</comment>
<reference evidence="7 8" key="1">
    <citation type="submission" date="2016-06" db="EMBL/GenBank/DDBJ databases">
        <title>Evolution of pathogenesis and genome organization in the Tremellales.</title>
        <authorList>
            <person name="Cuomo C."/>
            <person name="Litvintseva A."/>
            <person name="Heitman J."/>
            <person name="Chen Y."/>
            <person name="Sun S."/>
            <person name="Springer D."/>
            <person name="Dromer F."/>
            <person name="Young S."/>
            <person name="Zeng Q."/>
            <person name="Chapman S."/>
            <person name="Gujja S."/>
            <person name="Saif S."/>
            <person name="Birren B."/>
        </authorList>
    </citation>
    <scope>NUCLEOTIDE SEQUENCE [LARGE SCALE GENOMIC DNA]</scope>
    <source>
        <strain evidence="7 8">CBS 6039</strain>
    </source>
</reference>
<feature type="region of interest" description="Disordered" evidence="5">
    <location>
        <begin position="532"/>
        <end position="600"/>
    </location>
</feature>